<accession>R9HM56</accession>
<dbReference type="RefSeq" id="WP_016274466.1">
    <property type="nucleotide sequence ID" value="NZ_KE159491.1"/>
</dbReference>
<dbReference type="Gene3D" id="3.40.50.300">
    <property type="entry name" value="P-loop containing nucleotide triphosphate hydrolases"/>
    <property type="match status" value="1"/>
</dbReference>
<dbReference type="AlphaFoldDB" id="R9HM56"/>
<proteinExistence type="predicted"/>
<dbReference type="PANTHER" id="PTHR38467">
    <property type="match status" value="1"/>
</dbReference>
<dbReference type="Pfam" id="PF19044">
    <property type="entry name" value="P-loop_TraG"/>
    <property type="match status" value="1"/>
</dbReference>
<dbReference type="InterPro" id="IPR043964">
    <property type="entry name" value="P-loop_TraG"/>
</dbReference>
<feature type="domain" description="TraG P-loop" evidence="1">
    <location>
        <begin position="392"/>
        <end position="801"/>
    </location>
</feature>
<dbReference type="PANTHER" id="PTHR38467:SF1">
    <property type="entry name" value="CONJUGATIVE TRANSFER: ASSEMBLY"/>
    <property type="match status" value="1"/>
</dbReference>
<dbReference type="Gene3D" id="1.10.8.730">
    <property type="match status" value="1"/>
</dbReference>
<comment type="caution">
    <text evidence="2">The sequence shown here is derived from an EMBL/GenBank/DDBJ whole genome shotgun (WGS) entry which is preliminary data.</text>
</comment>
<evidence type="ECO:0000313" key="3">
    <source>
        <dbReference type="Proteomes" id="UP000014212"/>
    </source>
</evidence>
<dbReference type="EMBL" id="ASSO01000014">
    <property type="protein sequence ID" value="EOS05107.1"/>
    <property type="molecule type" value="Genomic_DNA"/>
</dbReference>
<dbReference type="InterPro" id="IPR053155">
    <property type="entry name" value="F-pilin_assembly_TraC"/>
</dbReference>
<evidence type="ECO:0000259" key="1">
    <source>
        <dbReference type="Pfam" id="PF19044"/>
    </source>
</evidence>
<protein>
    <recommendedName>
        <fullName evidence="1">TraG P-loop domain-containing protein</fullName>
    </recommendedName>
</protein>
<dbReference type="PATRIC" id="fig|1235787.3.peg.4103"/>
<evidence type="ECO:0000313" key="2">
    <source>
        <dbReference type="EMBL" id="EOS05107.1"/>
    </source>
</evidence>
<dbReference type="Proteomes" id="UP000014212">
    <property type="component" value="Unassembled WGS sequence"/>
</dbReference>
<reference evidence="2 3" key="1">
    <citation type="submission" date="2013-04" db="EMBL/GenBank/DDBJ databases">
        <title>The Genome Sequence of Bacteroides uniformis dnLKV2.</title>
        <authorList>
            <consortium name="The Broad Institute Genomics Platform"/>
            <consortium name="The Broad Institute Genome Sequencing Center for Infectious Disease"/>
            <person name="Earl A."/>
            <person name="Xavier R."/>
            <person name="Kuhn K."/>
            <person name="Stappenbeck T."/>
            <person name="Walker B."/>
            <person name="Young S."/>
            <person name="Zeng Q."/>
            <person name="Gargeya S."/>
            <person name="Fitzgerald M."/>
            <person name="Haas B."/>
            <person name="Abouelleil A."/>
            <person name="Allen A.W."/>
            <person name="Alvarado L."/>
            <person name="Arachchi H.M."/>
            <person name="Berlin A.M."/>
            <person name="Chapman S.B."/>
            <person name="Gainer-Dewar J."/>
            <person name="Goldberg J."/>
            <person name="Griggs A."/>
            <person name="Gujja S."/>
            <person name="Hansen M."/>
            <person name="Howarth C."/>
            <person name="Imamovic A."/>
            <person name="Ireland A."/>
            <person name="Larimer J."/>
            <person name="McCowan C."/>
            <person name="Murphy C."/>
            <person name="Pearson M."/>
            <person name="Poon T.W."/>
            <person name="Priest M."/>
            <person name="Roberts A."/>
            <person name="Saif S."/>
            <person name="Shea T."/>
            <person name="Sisk P."/>
            <person name="Sykes S."/>
            <person name="Wortman J."/>
            <person name="Nusbaum C."/>
            <person name="Birren B."/>
        </authorList>
    </citation>
    <scope>NUCLEOTIDE SEQUENCE [LARGE SCALE GENOMIC DNA]</scope>
    <source>
        <strain evidence="3">dnLKV2</strain>
    </source>
</reference>
<organism evidence="2 3">
    <name type="scientific">Bacteroides uniformis dnLKV2</name>
    <dbReference type="NCBI Taxonomy" id="1235787"/>
    <lineage>
        <taxon>Bacteria</taxon>
        <taxon>Pseudomonadati</taxon>
        <taxon>Bacteroidota</taxon>
        <taxon>Bacteroidia</taxon>
        <taxon>Bacteroidales</taxon>
        <taxon>Bacteroidaceae</taxon>
        <taxon>Bacteroides</taxon>
    </lineage>
</organism>
<dbReference type="SUPFAM" id="SSF52540">
    <property type="entry name" value="P-loop containing nucleoside triphosphate hydrolases"/>
    <property type="match status" value="1"/>
</dbReference>
<dbReference type="InterPro" id="IPR027417">
    <property type="entry name" value="P-loop_NTPase"/>
</dbReference>
<gene>
    <name evidence="2" type="ORF">C801_04038</name>
</gene>
<sequence>MKISASAAYCILDTVGGSILTKNGNLTVPFLLEMPEAYSLDASEIEQRHQEFFRAFQYIRFGFVHKQDIFLRRPFVADRMIKGNSYIQRAERSYFDGREYLHHFCVLSFTIAGLSSLDKAYQENPLAYKEHLTKADRGKLSEFLDMVESAVSIIRNIKDSRITPLNVPDIKRHIFRYVNGFQDDEGLRDIQFSDILKIGSKSGLFFAVCDEKYLPDKLKTHIVDNTLQDANSHLYMAMLERLGVHLPCSHVINQIWQFAGTTYREELSGRVKDFGRWQGFDKMLVKRHEDLEEYESEIMNEENVLCRTHFNLMLLEDNETILGQCIDLVKGIFTNAGFKYYIPSYEGMYNIFIGSVIGRESCLDPGYLFLSDLHSSLCLNINYTNFKNDPEGILFNDRIFQIPLRKDTWDSKKKRIPARNSIIVAVTGGGKSVTSLNIVQQLIEQNDKVIIVEFGKSFYQLSQLYPDRSLHVDYDGNSPLGINPFFVGEEGADKEKIRTLVDLILKFWRTRSIMEDTKQVVSLTKILRQYYDDIHEGHSFPDFYEYVKQQGTAIYERLNILPEYFDIASFLHICSEFMPGGFYENVCKHSPLENEMRKRDFIVFELTRIKKDPFLVSIIMTILYDTIESKILSDRSVRGTLVFDEYAESQAIRDTFSGADIHSTVAFCYQKLRKENGAVTTIIQSPAQLPDNEYTKGIIANTQILYVLPANEVVYDQTVEAFHIKNPSHINLMKSIRNDFSGVRPYSEVFMRFMDTYATVVRLEMSPEKLLAFQTDGEKWNRLQELYRESGSIERAIEDYKHSKRNEYEEQMSM</sequence>
<dbReference type="HOGENOM" id="CLU_015522_3_0_10"/>
<name>R9HM56_BACUN</name>